<dbReference type="Proteomes" id="UP000248329">
    <property type="component" value="Unassembled WGS sequence"/>
</dbReference>
<protein>
    <submittedName>
        <fullName evidence="1">Uncharacterized protein</fullName>
    </submittedName>
</protein>
<dbReference type="EMBL" id="PQXF01000037">
    <property type="protein sequence ID" value="PXF58359.1"/>
    <property type="molecule type" value="Genomic_DNA"/>
</dbReference>
<sequence>MKQVPTGIPGMDQILDKGFTRPSTVLIAGTAGTGKTTFAIQSLFAAAKNSETCLYFSAISEPIAMLSGYMANFSFYDQSLYEDENLIYFDLSHEIMKNKTYDLIDIIDENVEAIHPDRIAIDPITTMDLSLSDSERRQFYFDLFVGMKGWNSLVLVTGEFTEGGVAASPISYVADAIIYLSNELRKGCRVRYLDVLKMRGQKYASGKHVYRITSGGIATYPDPPMADGATATNMRVSTGIPGLDQLLSGGLIHGTTTLLTGPSGTGKTTTGMHFILEGVRKEEPGLIVTFEENAAQLRRNAASFGWDIKSLEEDDMLHIQYPAHEDVYAGESLRRIHDCVTEFGVERVMIDSINGFGDFSPDGDGVEYIQKSSRYLKSRNITMIFTNETRDLLGSTKITEGGVSHVTDTVITLRYVEIASELLRAISVLKMRGSAHDAGIHETEITEQGLTVKVDESSFKRYEGIFSGVPTLTRSEAFDKVFGRRR</sequence>
<comment type="caution">
    <text evidence="1">The sequence shown here is derived from an EMBL/GenBank/DDBJ whole genome shotgun (WGS) entry which is preliminary data.</text>
</comment>
<evidence type="ECO:0000313" key="1">
    <source>
        <dbReference type="EMBL" id="PXF58359.1"/>
    </source>
</evidence>
<proteinExistence type="predicted"/>
<evidence type="ECO:0000313" key="2">
    <source>
        <dbReference type="Proteomes" id="UP000248329"/>
    </source>
</evidence>
<reference evidence="1" key="1">
    <citation type="submission" date="2018-01" db="EMBL/GenBank/DDBJ databases">
        <authorList>
            <person name="Krukenberg V."/>
        </authorList>
    </citation>
    <scope>NUCLEOTIDE SEQUENCE</scope>
    <source>
        <strain evidence="1">E20ANME2</strain>
    </source>
</reference>
<organism evidence="1 2">
    <name type="scientific">Candidatus Methanogaster sp</name>
    <dbReference type="NCBI Taxonomy" id="3386292"/>
    <lineage>
        <taxon>Archaea</taxon>
        <taxon>Methanobacteriati</taxon>
        <taxon>Methanobacteriota</taxon>
        <taxon>Stenosarchaea group</taxon>
        <taxon>Methanomicrobia</taxon>
        <taxon>Methanosarcinales</taxon>
        <taxon>ANME-2 cluster</taxon>
        <taxon>Candidatus Methanogasteraceae</taxon>
        <taxon>Candidatus Methanogaster</taxon>
    </lineage>
</organism>
<gene>
    <name evidence="1" type="ORF">C4B59_13410</name>
</gene>
<name>A0AC61KZS2_9EURY</name>
<accession>A0AC61KZS2</accession>